<dbReference type="Gene3D" id="1.10.3520.10">
    <property type="entry name" value="Glycolipid transfer protein"/>
    <property type="match status" value="1"/>
</dbReference>
<comment type="similarity">
    <text evidence="1">Belongs to the GLTP family.</text>
</comment>
<dbReference type="Proteomes" id="UP000046395">
    <property type="component" value="Unassembled WGS sequence"/>
</dbReference>
<evidence type="ECO:0000256" key="1">
    <source>
        <dbReference type="ARBA" id="ARBA00007148"/>
    </source>
</evidence>
<evidence type="ECO:0000313" key="4">
    <source>
        <dbReference type="WBParaSite" id="TMUE_3000011889.1"/>
    </source>
</evidence>
<dbReference type="PANTHER" id="PTHR10219:SF43">
    <property type="entry name" value="GLYCOLIPID TRANSFER PROTEIN DOMAIN-CONTAINING PROTEIN"/>
    <property type="match status" value="1"/>
</dbReference>
<protein>
    <submittedName>
        <fullName evidence="4">GLTP domain-containing protein</fullName>
    </submittedName>
</protein>
<keyword evidence="3" id="KW-1185">Reference proteome</keyword>
<dbReference type="PANTHER" id="PTHR10219">
    <property type="entry name" value="GLYCOLIPID TRANSFER PROTEIN-RELATED"/>
    <property type="match status" value="1"/>
</dbReference>
<dbReference type="STRING" id="70415.A0A5S6QXP8"/>
<dbReference type="GO" id="GO:0005829">
    <property type="term" value="C:cytosol"/>
    <property type="evidence" value="ECO:0007669"/>
    <property type="project" value="TreeGrafter"/>
</dbReference>
<dbReference type="InterPro" id="IPR014830">
    <property type="entry name" value="Glycolipid_transfer_prot_dom"/>
</dbReference>
<dbReference type="FunFam" id="1.10.3520.10:FF:000002">
    <property type="entry name" value="Ceramide-1-phosphate transfer protein"/>
    <property type="match status" value="1"/>
</dbReference>
<accession>A0A5S6QXP8</accession>
<dbReference type="GO" id="GO:0032691">
    <property type="term" value="P:negative regulation of interleukin-1 beta production"/>
    <property type="evidence" value="ECO:0007669"/>
    <property type="project" value="UniProtKB-ARBA"/>
</dbReference>
<dbReference type="SUPFAM" id="SSF110004">
    <property type="entry name" value="Glycolipid transfer protein, GLTP"/>
    <property type="match status" value="1"/>
</dbReference>
<evidence type="ECO:0000313" key="3">
    <source>
        <dbReference type="Proteomes" id="UP000046395"/>
    </source>
</evidence>
<proteinExistence type="inferred from homology"/>
<organism evidence="3 4">
    <name type="scientific">Trichuris muris</name>
    <name type="common">Mouse whipworm</name>
    <dbReference type="NCBI Taxonomy" id="70415"/>
    <lineage>
        <taxon>Eukaryota</taxon>
        <taxon>Metazoa</taxon>
        <taxon>Ecdysozoa</taxon>
        <taxon>Nematoda</taxon>
        <taxon>Enoplea</taxon>
        <taxon>Dorylaimia</taxon>
        <taxon>Trichinellida</taxon>
        <taxon>Trichuridae</taxon>
        <taxon>Trichuris</taxon>
    </lineage>
</organism>
<dbReference type="InterPro" id="IPR036497">
    <property type="entry name" value="GLTP_sf"/>
</dbReference>
<dbReference type="GO" id="GO:1902387">
    <property type="term" value="F:ceramide 1-phosphate binding"/>
    <property type="evidence" value="ECO:0007669"/>
    <property type="project" value="TreeGrafter"/>
</dbReference>
<dbReference type="GO" id="GO:1902388">
    <property type="term" value="F:ceramide 1-phosphate transfer activity"/>
    <property type="evidence" value="ECO:0007669"/>
    <property type="project" value="TreeGrafter"/>
</dbReference>
<name>A0A5S6QXP8_TRIMR</name>
<evidence type="ECO:0000259" key="2">
    <source>
        <dbReference type="Pfam" id="PF08718"/>
    </source>
</evidence>
<dbReference type="GO" id="GO:0016020">
    <property type="term" value="C:membrane"/>
    <property type="evidence" value="ECO:0007669"/>
    <property type="project" value="TreeGrafter"/>
</dbReference>
<feature type="domain" description="Glycolipid transfer protein" evidence="2">
    <location>
        <begin position="41"/>
        <end position="183"/>
    </location>
</feature>
<reference evidence="4" key="1">
    <citation type="submission" date="2019-12" db="UniProtKB">
        <authorList>
            <consortium name="WormBaseParasite"/>
        </authorList>
    </citation>
    <scope>IDENTIFICATION</scope>
</reference>
<dbReference type="Pfam" id="PF08718">
    <property type="entry name" value="GLTP"/>
    <property type="match status" value="1"/>
</dbReference>
<dbReference type="AlphaFoldDB" id="A0A5S6QXP8"/>
<sequence length="222" mass="25394">MPPSGAEQCPNDGQALAAKEGFDLREVSRLFRLCREQDGGIQLASYILAFQELNKFFLLLGRIFYFVSKEIMDKTRTLSEHLSSEVGCHYVSVQSMLQYEVGAGLVRTYYSGCTTLLRLHRALQFVASFIEAIRMSDSDQIAPLARKAYDDTLGRYHGWLIRKAVHLAVYTLPTRKQLMSHLSDRMAETETEQIMREVVVECTAVFERVDQLYLEKQLLDIP</sequence>
<dbReference type="WBParaSite" id="TMUE_3000011889.1">
    <property type="protein sequence ID" value="TMUE_3000011889.1"/>
    <property type="gene ID" value="WBGene00291005"/>
</dbReference>